<protein>
    <submittedName>
        <fullName evidence="1">Nucleoid-associated protein</fullName>
    </submittedName>
</protein>
<dbReference type="InterPro" id="IPR007358">
    <property type="entry name" value="Nucleoid_associated_NdpA"/>
</dbReference>
<accession>A0A5B0WD96</accession>
<dbReference type="GO" id="GO:0009295">
    <property type="term" value="C:nucleoid"/>
    <property type="evidence" value="ECO:0007669"/>
    <property type="project" value="InterPro"/>
</dbReference>
<evidence type="ECO:0000313" key="2">
    <source>
        <dbReference type="Proteomes" id="UP000323608"/>
    </source>
</evidence>
<dbReference type="Proteomes" id="UP000323608">
    <property type="component" value="Unassembled WGS sequence"/>
</dbReference>
<dbReference type="EMBL" id="VNIP01000003">
    <property type="protein sequence ID" value="KAA1184822.1"/>
    <property type="molecule type" value="Genomic_DNA"/>
</dbReference>
<organism evidence="1 2">
    <name type="scientific">Rhizobium tropici</name>
    <dbReference type="NCBI Taxonomy" id="398"/>
    <lineage>
        <taxon>Bacteria</taxon>
        <taxon>Pseudomonadati</taxon>
        <taxon>Pseudomonadota</taxon>
        <taxon>Alphaproteobacteria</taxon>
        <taxon>Hyphomicrobiales</taxon>
        <taxon>Rhizobiaceae</taxon>
        <taxon>Rhizobium/Agrobacterium group</taxon>
        <taxon>Rhizobium</taxon>
    </lineage>
</organism>
<comment type="caution">
    <text evidence="1">The sequence shown here is derived from an EMBL/GenBank/DDBJ whole genome shotgun (WGS) entry which is preliminary data.</text>
</comment>
<dbReference type="Pfam" id="PF04245">
    <property type="entry name" value="NA37"/>
    <property type="match status" value="1"/>
</dbReference>
<reference evidence="1 2" key="1">
    <citation type="submission" date="2019-07" db="EMBL/GenBank/DDBJ databases">
        <title>The Draft Genome Sequence of Rhizobium tropici SARCC-755 Associated with Superior Nodulation on Pigeonpea (Cajanus cajan (L.) Millsp.).</title>
        <authorList>
            <person name="Bopape F.L."/>
            <person name="Hassen A.I."/>
            <person name="Swanevelder Z.H."/>
            <person name="Gwata E.T."/>
        </authorList>
    </citation>
    <scope>NUCLEOTIDE SEQUENCE [LARGE SCALE GENOMIC DNA]</scope>
    <source>
        <strain evidence="1 2">SARCC-755</strain>
    </source>
</reference>
<name>A0A5B0WD96_RHITR</name>
<sequence>MTAATSSRLEDRLVSFQPYLVLSVHWHVWEGHLAFFDDSELSDLKIERMIFHLVGPKNGLIKLAEVDPGEFESFFVDRIRSVNGGLPYAFSDASSTRERLGRIASNAGVFQEESEKLAEDFQAYHGGTAAEGAVLLFVLKAKATRSFALLKYDDETVIAYDLTDDGSGRKKVSLEALQKTFVQNKAALQKAALIKLTEKGGELTVLDRRNQQKVAQYFEAFLGARQTLSDAELTKKLVDVTRKVIGDNPDLVDGEVVRELTKRTYDAASGGGEIDSDDHRSFLETVIGHKLADDSVLLSKFNRSLTTERISGVPMTLAPDQVKGPKTLYFKTENGIEIRVPNEFRALIEKTEDGMIIIHDKLAIETDDPN</sequence>
<dbReference type="OrthoDB" id="9178145at2"/>
<dbReference type="AlphaFoldDB" id="A0A5B0WD96"/>
<evidence type="ECO:0000313" key="1">
    <source>
        <dbReference type="EMBL" id="KAA1184822.1"/>
    </source>
</evidence>
<gene>
    <name evidence="1" type="ORF">FP026_05485</name>
</gene>
<proteinExistence type="predicted"/>